<protein>
    <submittedName>
        <fullName evidence="1">Uncharacterized protein</fullName>
    </submittedName>
</protein>
<evidence type="ECO:0000313" key="2">
    <source>
        <dbReference type="Proteomes" id="UP001412239"/>
    </source>
</evidence>
<keyword evidence="2" id="KW-1185">Reference proteome</keyword>
<dbReference type="AlphaFoldDB" id="A0A292PRP9"/>
<proteinExistence type="predicted"/>
<accession>A0A292PRP9</accession>
<dbReference type="EMBL" id="LN891097">
    <property type="protein sequence ID" value="CUS09143.1"/>
    <property type="molecule type" value="Genomic_DNA"/>
</dbReference>
<gene>
    <name evidence="1" type="ORF">GSTUAT00006779001</name>
</gene>
<organism evidence="1 2">
    <name type="scientific">Tuber aestivum</name>
    <name type="common">summer truffle</name>
    <dbReference type="NCBI Taxonomy" id="59557"/>
    <lineage>
        <taxon>Eukaryota</taxon>
        <taxon>Fungi</taxon>
        <taxon>Dikarya</taxon>
        <taxon>Ascomycota</taxon>
        <taxon>Pezizomycotina</taxon>
        <taxon>Pezizomycetes</taxon>
        <taxon>Pezizales</taxon>
        <taxon>Tuberaceae</taxon>
        <taxon>Tuber</taxon>
    </lineage>
</organism>
<sequence>MAVVEEGAAVELLVAAGVFGPAEGFDEGEDDDVLLEEPFAVALCARNATNRFARKEIHPVRPMSFSVVLWILRKWYQFRECVQETKDAELRRQDCDRRDETVATWSRRTLQESDIDLQGNRIAQIPVRQNMVDWKRYKFGVERE</sequence>
<name>A0A292PRP9_9PEZI</name>
<evidence type="ECO:0000313" key="1">
    <source>
        <dbReference type="EMBL" id="CUS09143.1"/>
    </source>
</evidence>
<dbReference type="Proteomes" id="UP001412239">
    <property type="component" value="Unassembled WGS sequence"/>
</dbReference>
<reference evidence="1" key="1">
    <citation type="submission" date="2015-10" db="EMBL/GenBank/DDBJ databases">
        <authorList>
            <person name="Regsiter A."/>
            <person name="william w."/>
        </authorList>
    </citation>
    <scope>NUCLEOTIDE SEQUENCE</scope>
    <source>
        <strain evidence="1">Montdore</strain>
    </source>
</reference>